<dbReference type="EMBL" id="OC004947">
    <property type="protein sequence ID" value="CAD7264965.1"/>
    <property type="molecule type" value="Genomic_DNA"/>
</dbReference>
<proteinExistence type="predicted"/>
<name>A0A7R9G455_TIMSH</name>
<accession>A0A7R9G455</accession>
<dbReference type="AlphaFoldDB" id="A0A7R9G455"/>
<evidence type="ECO:0000313" key="2">
    <source>
        <dbReference type="EMBL" id="CAD7264965.1"/>
    </source>
</evidence>
<feature type="region of interest" description="Disordered" evidence="1">
    <location>
        <begin position="1"/>
        <end position="24"/>
    </location>
</feature>
<reference evidence="2" key="1">
    <citation type="submission" date="2020-11" db="EMBL/GenBank/DDBJ databases">
        <authorList>
            <person name="Tran Van P."/>
        </authorList>
    </citation>
    <scope>NUCLEOTIDE SEQUENCE</scope>
</reference>
<organism evidence="2">
    <name type="scientific">Timema shepardi</name>
    <name type="common">Walking stick</name>
    <dbReference type="NCBI Taxonomy" id="629360"/>
    <lineage>
        <taxon>Eukaryota</taxon>
        <taxon>Metazoa</taxon>
        <taxon>Ecdysozoa</taxon>
        <taxon>Arthropoda</taxon>
        <taxon>Hexapoda</taxon>
        <taxon>Insecta</taxon>
        <taxon>Pterygota</taxon>
        <taxon>Neoptera</taxon>
        <taxon>Polyneoptera</taxon>
        <taxon>Phasmatodea</taxon>
        <taxon>Timematodea</taxon>
        <taxon>Timematoidea</taxon>
        <taxon>Timematidae</taxon>
        <taxon>Timema</taxon>
    </lineage>
</organism>
<feature type="compositionally biased region" description="Basic and acidic residues" evidence="1">
    <location>
        <begin position="1"/>
        <end position="16"/>
    </location>
</feature>
<evidence type="ECO:0000256" key="1">
    <source>
        <dbReference type="SAM" id="MobiDB-lite"/>
    </source>
</evidence>
<gene>
    <name evidence="2" type="ORF">TSIB3V08_LOCUS9011</name>
</gene>
<sequence>MASKGRDSERSTRETTRAFTGRPSQTMAPRRLLLASLILSSVTTQSLFNTTWWPCSTVQPQLDVNLTQELLLRHNSGEDLVPGSEYMVLGLWYGLQYLSPVPLRSNSECRKYSFTLNSLSNLTWLATRQRVGQPLLQDDDVTVTINNHLEEPYLWDLQGIPAICQYETETNKAGSWMSVFVADVASAAVVVFQDPSLLAVSVCQRPLEYDWTVVIGRQSSYQQEDLDRVNNQLRLAGVNHLEDALLANSTVCRLTEQH</sequence>
<protein>
    <submittedName>
        <fullName evidence="2">Uncharacterized protein</fullName>
    </submittedName>
</protein>